<proteinExistence type="predicted"/>
<evidence type="ECO:0000313" key="3">
    <source>
        <dbReference type="EMBL" id="SHJ63476.1"/>
    </source>
</evidence>
<dbReference type="InterPro" id="IPR002035">
    <property type="entry name" value="VWF_A"/>
</dbReference>
<dbReference type="PANTHER" id="PTHR10579">
    <property type="entry name" value="CALCIUM-ACTIVATED CHLORIDE CHANNEL REGULATOR"/>
    <property type="match status" value="1"/>
</dbReference>
<feature type="chain" id="PRO_5013200781" evidence="1">
    <location>
        <begin position="27"/>
        <end position="245"/>
    </location>
</feature>
<gene>
    <name evidence="3" type="ORF">SAMN04488012_11357</name>
</gene>
<dbReference type="PROSITE" id="PS50234">
    <property type="entry name" value="VWFA"/>
    <property type="match status" value="1"/>
</dbReference>
<evidence type="ECO:0000256" key="1">
    <source>
        <dbReference type="SAM" id="SignalP"/>
    </source>
</evidence>
<evidence type="ECO:0000313" key="4">
    <source>
        <dbReference type="Proteomes" id="UP000184040"/>
    </source>
</evidence>
<name>A0A1M6KX75_9RHOB</name>
<evidence type="ECO:0000259" key="2">
    <source>
        <dbReference type="PROSITE" id="PS50234"/>
    </source>
</evidence>
<keyword evidence="1" id="KW-0732">Signal</keyword>
<dbReference type="InterPro" id="IPR036465">
    <property type="entry name" value="vWFA_dom_sf"/>
</dbReference>
<feature type="signal peptide" evidence="1">
    <location>
        <begin position="1"/>
        <end position="26"/>
    </location>
</feature>
<accession>A0A1M6KX75</accession>
<reference evidence="3 4" key="1">
    <citation type="submission" date="2016-11" db="EMBL/GenBank/DDBJ databases">
        <authorList>
            <person name="Jaros S."/>
            <person name="Januszkiewicz K."/>
            <person name="Wedrychowicz H."/>
        </authorList>
    </citation>
    <scope>NUCLEOTIDE SEQUENCE [LARGE SCALE GENOMIC DNA]</scope>
    <source>
        <strain evidence="3 4">DSM 26892</strain>
    </source>
</reference>
<dbReference type="EMBL" id="FQZA01000013">
    <property type="protein sequence ID" value="SHJ63476.1"/>
    <property type="molecule type" value="Genomic_DNA"/>
</dbReference>
<dbReference type="AlphaFoldDB" id="A0A1M6KX75"/>
<protein>
    <submittedName>
        <fullName evidence="3">Ca-activated chloride channel family protein</fullName>
    </submittedName>
</protein>
<keyword evidence="4" id="KW-1185">Reference proteome</keyword>
<feature type="domain" description="VWFA" evidence="2">
    <location>
        <begin position="33"/>
        <end position="178"/>
    </location>
</feature>
<dbReference type="Proteomes" id="UP000184040">
    <property type="component" value="Unassembled WGS sequence"/>
</dbReference>
<dbReference type="Gene3D" id="3.40.50.410">
    <property type="entry name" value="von Willebrand factor, type A domain"/>
    <property type="match status" value="1"/>
</dbReference>
<dbReference type="CDD" id="cd00198">
    <property type="entry name" value="vWFA"/>
    <property type="match status" value="1"/>
</dbReference>
<dbReference type="SUPFAM" id="SSF53300">
    <property type="entry name" value="vWA-like"/>
    <property type="match status" value="1"/>
</dbReference>
<dbReference type="Pfam" id="PF00092">
    <property type="entry name" value="VWA"/>
    <property type="match status" value="1"/>
</dbReference>
<dbReference type="PANTHER" id="PTHR10579:SF43">
    <property type="entry name" value="ZINC FINGER (C3HC4-TYPE RING FINGER) FAMILY PROTEIN"/>
    <property type="match status" value="1"/>
</dbReference>
<sequence>MAGCHARDMKWVALAAMVLAVQPAAASQDCTEDAIIVFDGSGSMSEMGFNRLDTPRIFEAREALHRIIPRIERLRRLGLTVYGPGAARDACESVTHHFPPTASAGARILSVIDELAPAGPTPLTRAVAEAAEALDYTRRPATVVLVTDGKETCGGATCQLAAHLAHEGVDLTVHVIGFKVRAEHFDWGRGVNVGAETAASCLAETTGGQYVPAETVDDLVAALSLTLGCPVYGASGPLQRKTPPG</sequence>
<organism evidence="3 4">
    <name type="scientific">Palleronia salina</name>
    <dbReference type="NCBI Taxonomy" id="313368"/>
    <lineage>
        <taxon>Bacteria</taxon>
        <taxon>Pseudomonadati</taxon>
        <taxon>Pseudomonadota</taxon>
        <taxon>Alphaproteobacteria</taxon>
        <taxon>Rhodobacterales</taxon>
        <taxon>Roseobacteraceae</taxon>
        <taxon>Palleronia</taxon>
    </lineage>
</organism>
<dbReference type="InterPro" id="IPR051266">
    <property type="entry name" value="CLCR"/>
</dbReference>
<dbReference type="STRING" id="313368.SAMN04488012_11357"/>
<dbReference type="SMART" id="SM00327">
    <property type="entry name" value="VWA"/>
    <property type="match status" value="1"/>
</dbReference>